<dbReference type="Proteomes" id="UP000277094">
    <property type="component" value="Unassembled WGS sequence"/>
</dbReference>
<evidence type="ECO:0000313" key="4">
    <source>
        <dbReference type="Proteomes" id="UP000277094"/>
    </source>
</evidence>
<dbReference type="RefSeq" id="WP_123233341.1">
    <property type="nucleotide sequence ID" value="NZ_RJSG01000002.1"/>
</dbReference>
<dbReference type="Gene3D" id="3.90.550.10">
    <property type="entry name" value="Spore Coat Polysaccharide Biosynthesis Protein SpsA, Chain A"/>
    <property type="match status" value="1"/>
</dbReference>
<reference evidence="3 4" key="1">
    <citation type="submission" date="2018-11" db="EMBL/GenBank/DDBJ databases">
        <authorList>
            <person name="Li F."/>
        </authorList>
    </citation>
    <scope>NUCLEOTIDE SEQUENCE [LARGE SCALE GENOMIC DNA]</scope>
    <source>
        <strain evidence="3 4">KIS18-7</strain>
    </source>
</reference>
<keyword evidence="1" id="KW-0472">Membrane</keyword>
<dbReference type="SUPFAM" id="SSF53448">
    <property type="entry name" value="Nucleotide-diphospho-sugar transferases"/>
    <property type="match status" value="1"/>
</dbReference>
<feature type="transmembrane region" description="Helical" evidence="1">
    <location>
        <begin position="248"/>
        <end position="267"/>
    </location>
</feature>
<keyword evidence="1" id="KW-1133">Transmembrane helix</keyword>
<dbReference type="EMBL" id="RJSG01000002">
    <property type="protein sequence ID" value="RNL78839.1"/>
    <property type="molecule type" value="Genomic_DNA"/>
</dbReference>
<feature type="transmembrane region" description="Helical" evidence="1">
    <location>
        <begin position="306"/>
        <end position="325"/>
    </location>
</feature>
<sequence>MADPTSSPPVSVFMTVLNEEAALETCVARIFEQDYAGDFELVVAVGPSKDDTWGVASRLAEKEPRLTVVRNPTGYTPHGLNAAIAAARHDILVRADGHAFLPDDYLTAVVALLESSGAANVGGRMVPEGDGTVSGAVAVAMSSPYGIGGAAFHVGGEAGPQPTVYLGAFRRAALEEIGGYDEHFIRAQDWELNHRLREAGHLVWFDPALGVSYHPRSSWKAFAQQQFRTGGWRRRVIEEHRNTASVRYLAPPLTVLAILVGLLAAALSPLLGGWLLLGLAAPVGYLAMVIVLGLLEGRGQPWPVRLRVPVAFAVLHLSWGTGFLLRAR</sequence>
<dbReference type="InterPro" id="IPR029044">
    <property type="entry name" value="Nucleotide-diphossugar_trans"/>
</dbReference>
<evidence type="ECO:0000313" key="3">
    <source>
        <dbReference type="EMBL" id="RNL78839.1"/>
    </source>
</evidence>
<dbReference type="CDD" id="cd02525">
    <property type="entry name" value="Succinoglycan_BP_ExoA"/>
    <property type="match status" value="1"/>
</dbReference>
<dbReference type="PANTHER" id="PTHR22916">
    <property type="entry name" value="GLYCOSYLTRANSFERASE"/>
    <property type="match status" value="1"/>
</dbReference>
<feature type="domain" description="Glycosyltransferase 2-like" evidence="2">
    <location>
        <begin position="11"/>
        <end position="177"/>
    </location>
</feature>
<accession>A0A3N0DT90</accession>
<dbReference type="GO" id="GO:0016740">
    <property type="term" value="F:transferase activity"/>
    <property type="evidence" value="ECO:0007669"/>
    <property type="project" value="UniProtKB-KW"/>
</dbReference>
<dbReference type="Pfam" id="PF00535">
    <property type="entry name" value="Glycos_transf_2"/>
    <property type="match status" value="1"/>
</dbReference>
<comment type="caution">
    <text evidence="3">The sequence shown here is derived from an EMBL/GenBank/DDBJ whole genome shotgun (WGS) entry which is preliminary data.</text>
</comment>
<proteinExistence type="predicted"/>
<evidence type="ECO:0000259" key="2">
    <source>
        <dbReference type="Pfam" id="PF00535"/>
    </source>
</evidence>
<protein>
    <submittedName>
        <fullName evidence="3">Glycosyltransferase family 2 protein</fullName>
    </submittedName>
</protein>
<keyword evidence="4" id="KW-1185">Reference proteome</keyword>
<dbReference type="OrthoDB" id="1757142at2"/>
<name>A0A3N0DT90_9ACTN</name>
<dbReference type="AlphaFoldDB" id="A0A3N0DT90"/>
<organism evidence="3 4">
    <name type="scientific">Nocardioides marmorisolisilvae</name>
    <dbReference type="NCBI Taxonomy" id="1542737"/>
    <lineage>
        <taxon>Bacteria</taxon>
        <taxon>Bacillati</taxon>
        <taxon>Actinomycetota</taxon>
        <taxon>Actinomycetes</taxon>
        <taxon>Propionibacteriales</taxon>
        <taxon>Nocardioidaceae</taxon>
        <taxon>Nocardioides</taxon>
    </lineage>
</organism>
<evidence type="ECO:0000256" key="1">
    <source>
        <dbReference type="SAM" id="Phobius"/>
    </source>
</evidence>
<keyword evidence="3" id="KW-0808">Transferase</keyword>
<keyword evidence="1" id="KW-0812">Transmembrane</keyword>
<gene>
    <name evidence="3" type="ORF">EFL95_07175</name>
</gene>
<feature type="transmembrane region" description="Helical" evidence="1">
    <location>
        <begin position="274"/>
        <end position="294"/>
    </location>
</feature>
<dbReference type="InterPro" id="IPR001173">
    <property type="entry name" value="Glyco_trans_2-like"/>
</dbReference>